<dbReference type="Proteomes" id="UP000008141">
    <property type="component" value="Unassembled WGS sequence"/>
</dbReference>
<evidence type="ECO:0000313" key="2">
    <source>
        <dbReference type="EMBL" id="EFN53257.1"/>
    </source>
</evidence>
<dbReference type="PANTHER" id="PTHR47703:SF2">
    <property type="entry name" value="D-AMINOACID AMINOTRANSFERASE-LIKE PLP-DEPENDENT ENZYMES SUPERFAMILY PROTEIN"/>
    <property type="match status" value="1"/>
</dbReference>
<protein>
    <recommendedName>
        <fullName evidence="4">Aminotransferase class IV</fullName>
    </recommendedName>
</protein>
<sequence>MFFLVENGKGRPCEQASGPWLEAAPRGAYTTARTVGGSSVLELSFHIQRLATSAGLMMEAAAGAASAPAAAAAAADVARLRPRVLAAMQAAVRGYRAASGDADGEVRLTVLVTWQACQAQDGQQEAAPPVAGAGAGNHGSSAAASPAGGAGEEGAFDVLVHVSALPPRPAPPVRVVMRGAPRHNAEAKDSEWVRQRRGLLHGLPPGVEEVLLVGEGGALLEGLSSNFFAVARGAVHTAGEGILAGTVREVVLAVARREGIPVVLEPPRLADLEAWDGCFITSTSRLLLPVDEAGVFPEGGSAASAAADADADGTGASRPLQRVRRFERGGLVQRLEALVLAELERRSEPLLG</sequence>
<dbReference type="RefSeq" id="XP_005845359.1">
    <property type="nucleotide sequence ID" value="XM_005845297.1"/>
</dbReference>
<dbReference type="GeneID" id="17352590"/>
<evidence type="ECO:0000313" key="3">
    <source>
        <dbReference type="Proteomes" id="UP000008141"/>
    </source>
</evidence>
<proteinExistence type="predicted"/>
<reference evidence="2 3" key="1">
    <citation type="journal article" date="2010" name="Plant Cell">
        <title>The Chlorella variabilis NC64A genome reveals adaptation to photosymbiosis, coevolution with viruses, and cryptic sex.</title>
        <authorList>
            <person name="Blanc G."/>
            <person name="Duncan G."/>
            <person name="Agarkova I."/>
            <person name="Borodovsky M."/>
            <person name="Gurnon J."/>
            <person name="Kuo A."/>
            <person name="Lindquist E."/>
            <person name="Lucas S."/>
            <person name="Pangilinan J."/>
            <person name="Polle J."/>
            <person name="Salamov A."/>
            <person name="Terry A."/>
            <person name="Yamada T."/>
            <person name="Dunigan D.D."/>
            <person name="Grigoriev I.V."/>
            <person name="Claverie J.M."/>
            <person name="Van Etten J.L."/>
        </authorList>
    </citation>
    <scope>NUCLEOTIDE SEQUENCE [LARGE SCALE GENOMIC DNA]</scope>
    <source>
        <strain evidence="2 3">NC64A</strain>
    </source>
</reference>
<dbReference type="PANTHER" id="PTHR47703">
    <property type="entry name" value="D-AMINOACID AMINOTRANSFERASE-LIKE PLP-DEPENDENT ENZYMES SUPERFAMILY PROTEIN"/>
    <property type="match status" value="1"/>
</dbReference>
<feature type="compositionally biased region" description="Low complexity" evidence="1">
    <location>
        <begin position="126"/>
        <end position="147"/>
    </location>
</feature>
<evidence type="ECO:0000256" key="1">
    <source>
        <dbReference type="SAM" id="MobiDB-lite"/>
    </source>
</evidence>
<keyword evidence="3" id="KW-1185">Reference proteome</keyword>
<dbReference type="OrthoDB" id="59470at2759"/>
<dbReference type="Pfam" id="PF01063">
    <property type="entry name" value="Aminotran_4"/>
    <property type="match status" value="1"/>
</dbReference>
<dbReference type="InterPro" id="IPR001544">
    <property type="entry name" value="Aminotrans_IV"/>
</dbReference>
<dbReference type="InterPro" id="IPR036038">
    <property type="entry name" value="Aminotransferase-like"/>
</dbReference>
<dbReference type="KEGG" id="cvr:CHLNCDRAFT_137177"/>
<name>E1ZLF0_CHLVA</name>
<accession>E1ZLF0</accession>
<dbReference type="Gene3D" id="3.20.10.10">
    <property type="entry name" value="D-amino Acid Aminotransferase, subunit A, domain 2"/>
    <property type="match status" value="1"/>
</dbReference>
<dbReference type="GO" id="GO:0003824">
    <property type="term" value="F:catalytic activity"/>
    <property type="evidence" value="ECO:0007669"/>
    <property type="project" value="InterPro"/>
</dbReference>
<organism evidence="3">
    <name type="scientific">Chlorella variabilis</name>
    <name type="common">Green alga</name>
    <dbReference type="NCBI Taxonomy" id="554065"/>
    <lineage>
        <taxon>Eukaryota</taxon>
        <taxon>Viridiplantae</taxon>
        <taxon>Chlorophyta</taxon>
        <taxon>core chlorophytes</taxon>
        <taxon>Trebouxiophyceae</taxon>
        <taxon>Chlorellales</taxon>
        <taxon>Chlorellaceae</taxon>
        <taxon>Chlorella clade</taxon>
        <taxon>Chlorella</taxon>
    </lineage>
</organism>
<evidence type="ECO:0008006" key="4">
    <source>
        <dbReference type="Google" id="ProtNLM"/>
    </source>
</evidence>
<dbReference type="eggNOG" id="ENOG502QREQ">
    <property type="taxonomic scope" value="Eukaryota"/>
</dbReference>
<feature type="region of interest" description="Disordered" evidence="1">
    <location>
        <begin position="123"/>
        <end position="149"/>
    </location>
</feature>
<dbReference type="EMBL" id="GL433852">
    <property type="protein sequence ID" value="EFN53257.1"/>
    <property type="molecule type" value="Genomic_DNA"/>
</dbReference>
<dbReference type="AlphaFoldDB" id="E1ZLF0"/>
<dbReference type="InterPro" id="IPR043132">
    <property type="entry name" value="BCAT-like_C"/>
</dbReference>
<dbReference type="InParanoid" id="E1ZLF0"/>
<gene>
    <name evidence="2" type="ORF">CHLNCDRAFT_137177</name>
</gene>
<dbReference type="SUPFAM" id="SSF56752">
    <property type="entry name" value="D-aminoacid aminotransferase-like PLP-dependent enzymes"/>
    <property type="match status" value="1"/>
</dbReference>